<dbReference type="RefSeq" id="WP_060409199.1">
    <property type="nucleotide sequence ID" value="NZ_CP047267.1"/>
</dbReference>
<evidence type="ECO:0000256" key="1">
    <source>
        <dbReference type="SAM" id="MobiDB-lite"/>
    </source>
</evidence>
<proteinExistence type="predicted"/>
<evidence type="ECO:0000313" key="2">
    <source>
        <dbReference type="EMBL" id="QHF09587.1"/>
    </source>
</evidence>
<dbReference type="EMBL" id="CP047267">
    <property type="protein sequence ID" value="QHF09587.1"/>
    <property type="molecule type" value="Genomic_DNA"/>
</dbReference>
<protein>
    <submittedName>
        <fullName evidence="2">Phosphotriesterase</fullName>
    </submittedName>
</protein>
<organism evidence="2 3">
    <name type="scientific">Pseudomonas syringae UB303</name>
    <dbReference type="NCBI Taxonomy" id="1357287"/>
    <lineage>
        <taxon>Bacteria</taxon>
        <taxon>Pseudomonadati</taxon>
        <taxon>Pseudomonadota</taxon>
        <taxon>Gammaproteobacteria</taxon>
        <taxon>Pseudomonadales</taxon>
        <taxon>Pseudomonadaceae</taxon>
        <taxon>Pseudomonas</taxon>
        <taxon>Pseudomonas syringae</taxon>
    </lineage>
</organism>
<gene>
    <name evidence="2" type="ORF">N026_19830</name>
</gene>
<feature type="compositionally biased region" description="Acidic residues" evidence="1">
    <location>
        <begin position="143"/>
        <end position="153"/>
    </location>
</feature>
<name>A0AAJ4E5E6_PSESX</name>
<dbReference type="AlphaFoldDB" id="A0AAJ4E5E6"/>
<feature type="region of interest" description="Disordered" evidence="1">
    <location>
        <begin position="133"/>
        <end position="153"/>
    </location>
</feature>
<accession>A0AAJ4E5E6</accession>
<reference evidence="2 3" key="1">
    <citation type="journal article" date="2014" name="Genome Announc.">
        <title>Draft Genome Sequences of a Phylogenetically Diverse Suite of Pseudomonas syringae Strains from Multiple Source Populations.</title>
        <authorList>
            <person name="Baltrus D.A."/>
            <person name="Yourstone S."/>
            <person name="Lind A."/>
            <person name="Guilbaud C."/>
            <person name="Sands D.C."/>
            <person name="Jones C.D."/>
            <person name="Morris C.E."/>
            <person name="Dangl J.L."/>
        </authorList>
    </citation>
    <scope>NUCLEOTIDE SEQUENCE [LARGE SCALE GENOMIC DNA]</scope>
    <source>
        <strain evidence="2 3">UB303</strain>
    </source>
</reference>
<dbReference type="Proteomes" id="UP000464688">
    <property type="component" value="Chromosome"/>
</dbReference>
<evidence type="ECO:0000313" key="3">
    <source>
        <dbReference type="Proteomes" id="UP000464688"/>
    </source>
</evidence>
<sequence length="153" mass="17294">MMGVKYYSWAKKPKTLLRNIKSGDIFCFSVNGKYRIGRVMTQNSLGHVAEIFDQVLDTPDASKLVSMKRLGRPVILDSYGLFDRKIEGDWRIVAHDEDYIPHDESVRFTSGIASGCKKIDIFDNEEAIAESEAKKLPDYSPMGEDDVIEELGL</sequence>